<dbReference type="GO" id="GO:0030246">
    <property type="term" value="F:carbohydrate binding"/>
    <property type="evidence" value="ECO:0007669"/>
    <property type="project" value="InterPro"/>
</dbReference>
<dbReference type="SUPFAM" id="SSF74650">
    <property type="entry name" value="Galactose mutarotase-like"/>
    <property type="match status" value="1"/>
</dbReference>
<protein>
    <recommendedName>
        <fullName evidence="3">Aldose epimerase</fullName>
    </recommendedName>
</protein>
<accession>A0A1F4URS3</accession>
<comment type="caution">
    <text evidence="1">The sequence shown here is derived from an EMBL/GenBank/DDBJ whole genome shotgun (WGS) entry which is preliminary data.</text>
</comment>
<gene>
    <name evidence="1" type="ORF">A2886_02565</name>
</gene>
<evidence type="ECO:0000313" key="1">
    <source>
        <dbReference type="EMBL" id="OGC47644.1"/>
    </source>
</evidence>
<dbReference type="Gene3D" id="2.70.98.10">
    <property type="match status" value="1"/>
</dbReference>
<dbReference type="AlphaFoldDB" id="A0A1F4URS3"/>
<organism evidence="1 2">
    <name type="scientific">candidate division WWE3 bacterium RIFCSPHIGHO2_01_FULL_42_13</name>
    <dbReference type="NCBI Taxonomy" id="1802617"/>
    <lineage>
        <taxon>Bacteria</taxon>
        <taxon>Katanobacteria</taxon>
    </lineage>
</organism>
<dbReference type="GO" id="GO:0005975">
    <property type="term" value="P:carbohydrate metabolic process"/>
    <property type="evidence" value="ECO:0007669"/>
    <property type="project" value="InterPro"/>
</dbReference>
<reference evidence="1 2" key="1">
    <citation type="journal article" date="2016" name="Nat. Commun.">
        <title>Thousands of microbial genomes shed light on interconnected biogeochemical processes in an aquifer system.</title>
        <authorList>
            <person name="Anantharaman K."/>
            <person name="Brown C.T."/>
            <person name="Hug L.A."/>
            <person name="Sharon I."/>
            <person name="Castelle C.J."/>
            <person name="Probst A.J."/>
            <person name="Thomas B.C."/>
            <person name="Singh A."/>
            <person name="Wilkins M.J."/>
            <person name="Karaoz U."/>
            <person name="Brodie E.L."/>
            <person name="Williams K.H."/>
            <person name="Hubbard S.S."/>
            <person name="Banfield J.F."/>
        </authorList>
    </citation>
    <scope>NUCLEOTIDE SEQUENCE [LARGE SCALE GENOMIC DNA]</scope>
</reference>
<dbReference type="InterPro" id="IPR014718">
    <property type="entry name" value="GH-type_carb-bd"/>
</dbReference>
<name>A0A1F4URS3_UNCKA</name>
<dbReference type="InterPro" id="IPR011013">
    <property type="entry name" value="Gal_mutarotase_sf_dom"/>
</dbReference>
<dbReference type="STRING" id="1802617.A2886_02565"/>
<dbReference type="EMBL" id="MEVA01000006">
    <property type="protein sequence ID" value="OGC47644.1"/>
    <property type="molecule type" value="Genomic_DNA"/>
</dbReference>
<evidence type="ECO:0000313" key="2">
    <source>
        <dbReference type="Proteomes" id="UP000176608"/>
    </source>
</evidence>
<evidence type="ECO:0008006" key="3">
    <source>
        <dbReference type="Google" id="ProtNLM"/>
    </source>
</evidence>
<sequence length="258" mass="28757">MIIQKDGATLFIDDRGATISRFQIGSVDVIYPLQMRKAGDNVKLRGGVPIPFPWFGPWEGHLQHGFLREIPLMPEPEYNKGTCAYRLDWEAINPILPEDFGYPEKIRMGAQFSVDEGMLAQQIVVHPGPCDPDAPFNAGFHPYFCMPGREAVVRVGRKEVVVSQGNFKLGHHIQIDGPMVNTTVHIKGLGTLTLHAYGLLGRSEAKTLIWTDDLDYLCVEPVLDDVTLFGTKEGFKLGDLSKTRLNAMGYTCKVELEN</sequence>
<proteinExistence type="predicted"/>
<dbReference type="GO" id="GO:0003824">
    <property type="term" value="F:catalytic activity"/>
    <property type="evidence" value="ECO:0007669"/>
    <property type="project" value="InterPro"/>
</dbReference>
<dbReference type="Proteomes" id="UP000176608">
    <property type="component" value="Unassembled WGS sequence"/>
</dbReference>